<dbReference type="KEGG" id="proo:MJB10_05220"/>
<sequence length="35" mass="3626">MGVAVGTGTVGHHTSAAVVLVLFVLLVIVTMTFVW</sequence>
<keyword evidence="3" id="KW-1185">Reference proteome</keyword>
<feature type="transmembrane region" description="Helical" evidence="1">
    <location>
        <begin position="15"/>
        <end position="34"/>
    </location>
</feature>
<dbReference type="AlphaFoldDB" id="A0AA96LQU6"/>
<evidence type="ECO:0000256" key="1">
    <source>
        <dbReference type="SAM" id="Phobius"/>
    </source>
</evidence>
<gene>
    <name evidence="2" type="ORF">MJB10_05220</name>
</gene>
<accession>A0AA96LQU6</accession>
<protein>
    <submittedName>
        <fullName evidence="2">YjcZ family sporulation protein</fullName>
    </submittedName>
</protein>
<proteinExistence type="predicted"/>
<dbReference type="RefSeq" id="WP_314802316.1">
    <property type="nucleotide sequence ID" value="NZ_CP130319.1"/>
</dbReference>
<evidence type="ECO:0000313" key="3">
    <source>
        <dbReference type="Proteomes" id="UP001304650"/>
    </source>
</evidence>
<dbReference type="Proteomes" id="UP001304650">
    <property type="component" value="Chromosome"/>
</dbReference>
<name>A0AA96LQU6_9BACL</name>
<dbReference type="EMBL" id="CP130319">
    <property type="protein sequence ID" value="WNR45509.1"/>
    <property type="molecule type" value="Genomic_DNA"/>
</dbReference>
<keyword evidence="1" id="KW-0812">Transmembrane</keyword>
<keyword evidence="1" id="KW-0472">Membrane</keyword>
<keyword evidence="1" id="KW-1133">Transmembrane helix</keyword>
<organism evidence="2 3">
    <name type="scientific">Paenibacillus roseopurpureus</name>
    <dbReference type="NCBI Taxonomy" id="2918901"/>
    <lineage>
        <taxon>Bacteria</taxon>
        <taxon>Bacillati</taxon>
        <taxon>Bacillota</taxon>
        <taxon>Bacilli</taxon>
        <taxon>Bacillales</taxon>
        <taxon>Paenibacillaceae</taxon>
        <taxon>Paenibacillus</taxon>
    </lineage>
</organism>
<reference evidence="2" key="1">
    <citation type="submission" date="2022-02" db="EMBL/GenBank/DDBJ databases">
        <title>Paenibacillus sp. MBLB1832 Whole Genome Shotgun Sequencing.</title>
        <authorList>
            <person name="Hwang C.Y."/>
            <person name="Cho E.-S."/>
            <person name="Seo M.-J."/>
        </authorList>
    </citation>
    <scope>NUCLEOTIDE SEQUENCE</scope>
    <source>
        <strain evidence="2">MBLB1832</strain>
    </source>
</reference>
<evidence type="ECO:0000313" key="2">
    <source>
        <dbReference type="EMBL" id="WNR45509.1"/>
    </source>
</evidence>